<evidence type="ECO:0000256" key="2">
    <source>
        <dbReference type="SAM" id="Phobius"/>
    </source>
</evidence>
<accession>A0A3S2X0E7</accession>
<evidence type="ECO:0000313" key="3">
    <source>
        <dbReference type="EMBL" id="RVT50797.1"/>
    </source>
</evidence>
<proteinExistence type="predicted"/>
<organism evidence="3 4">
    <name type="scientific">Rubrivivax albus</name>
    <dbReference type="NCBI Taxonomy" id="2499835"/>
    <lineage>
        <taxon>Bacteria</taxon>
        <taxon>Pseudomonadati</taxon>
        <taxon>Pseudomonadota</taxon>
        <taxon>Betaproteobacteria</taxon>
        <taxon>Burkholderiales</taxon>
        <taxon>Sphaerotilaceae</taxon>
        <taxon>Rubrivivax</taxon>
    </lineage>
</organism>
<keyword evidence="2" id="KW-0812">Transmembrane</keyword>
<comment type="caution">
    <text evidence="3">The sequence shown here is derived from an EMBL/GenBank/DDBJ whole genome shotgun (WGS) entry which is preliminary data.</text>
</comment>
<dbReference type="AlphaFoldDB" id="A0A3S2X0E7"/>
<dbReference type="RefSeq" id="WP_128198823.1">
    <property type="nucleotide sequence ID" value="NZ_SACT01000004.1"/>
</dbReference>
<name>A0A3S2X0E7_9BURK</name>
<keyword evidence="4" id="KW-1185">Reference proteome</keyword>
<reference evidence="3 4" key="1">
    <citation type="submission" date="2019-01" db="EMBL/GenBank/DDBJ databases">
        <authorList>
            <person name="Chen W.-M."/>
        </authorList>
    </citation>
    <scope>NUCLEOTIDE SEQUENCE [LARGE SCALE GENOMIC DNA]</scope>
    <source>
        <strain evidence="3 4">ICH-3</strain>
    </source>
</reference>
<evidence type="ECO:0000256" key="1">
    <source>
        <dbReference type="SAM" id="MobiDB-lite"/>
    </source>
</evidence>
<sequence>MGSEHAPLILIELVLVFGSVLVFAWWQLRSVERDRRETQRQREADAAAAARTSGQGGSPAQTPPTTEDVNDDRAR</sequence>
<dbReference type="EMBL" id="SACT01000004">
    <property type="protein sequence ID" value="RVT50797.1"/>
    <property type="molecule type" value="Genomic_DNA"/>
</dbReference>
<protein>
    <submittedName>
        <fullName evidence="3">Uncharacterized protein</fullName>
    </submittedName>
</protein>
<evidence type="ECO:0000313" key="4">
    <source>
        <dbReference type="Proteomes" id="UP000288178"/>
    </source>
</evidence>
<keyword evidence="2" id="KW-0472">Membrane</keyword>
<feature type="transmembrane region" description="Helical" evidence="2">
    <location>
        <begin position="6"/>
        <end position="26"/>
    </location>
</feature>
<feature type="region of interest" description="Disordered" evidence="1">
    <location>
        <begin position="34"/>
        <end position="75"/>
    </location>
</feature>
<feature type="compositionally biased region" description="Basic and acidic residues" evidence="1">
    <location>
        <begin position="34"/>
        <end position="45"/>
    </location>
</feature>
<keyword evidence="2" id="KW-1133">Transmembrane helix</keyword>
<dbReference type="Proteomes" id="UP000288178">
    <property type="component" value="Unassembled WGS sequence"/>
</dbReference>
<feature type="compositionally biased region" description="Polar residues" evidence="1">
    <location>
        <begin position="58"/>
        <end position="67"/>
    </location>
</feature>
<gene>
    <name evidence="3" type="ORF">ENE75_13340</name>
</gene>